<dbReference type="PROSITE" id="PS51257">
    <property type="entry name" value="PROKAR_LIPOPROTEIN"/>
    <property type="match status" value="1"/>
</dbReference>
<evidence type="ECO:0008006" key="4">
    <source>
        <dbReference type="Google" id="ProtNLM"/>
    </source>
</evidence>
<protein>
    <recommendedName>
        <fullName evidence="4">Lipoprotein</fullName>
    </recommendedName>
</protein>
<dbReference type="AlphaFoldDB" id="A0A840DSK3"/>
<dbReference type="Proteomes" id="UP000559598">
    <property type="component" value="Unassembled WGS sequence"/>
</dbReference>
<proteinExistence type="predicted"/>
<name>A0A840DSK3_9BACL</name>
<feature type="signal peptide" evidence="1">
    <location>
        <begin position="1"/>
        <end position="23"/>
    </location>
</feature>
<accession>A0A840DSK3</accession>
<evidence type="ECO:0000313" key="3">
    <source>
        <dbReference type="Proteomes" id="UP000559598"/>
    </source>
</evidence>
<gene>
    <name evidence="2" type="ORF">GGR02_002420</name>
</gene>
<dbReference type="EMBL" id="JACIDE010000018">
    <property type="protein sequence ID" value="MBB4074653.1"/>
    <property type="molecule type" value="Genomic_DNA"/>
</dbReference>
<reference evidence="2 3" key="1">
    <citation type="submission" date="2020-08" db="EMBL/GenBank/DDBJ databases">
        <title>Genomic Encyclopedia of Type Strains, Phase IV (KMG-IV): sequencing the most valuable type-strain genomes for metagenomic binning, comparative biology and taxonomic classification.</title>
        <authorList>
            <person name="Goeker M."/>
        </authorList>
    </citation>
    <scope>NUCLEOTIDE SEQUENCE [LARGE SCALE GENOMIC DNA]</scope>
    <source>
        <strain evidence="2 3">DSM 17075</strain>
    </source>
</reference>
<evidence type="ECO:0000313" key="2">
    <source>
        <dbReference type="EMBL" id="MBB4074653.1"/>
    </source>
</evidence>
<organism evidence="2 3">
    <name type="scientific">Anoxybacteroides voinovskiense</name>
    <dbReference type="NCBI Taxonomy" id="230470"/>
    <lineage>
        <taxon>Bacteria</taxon>
        <taxon>Bacillati</taxon>
        <taxon>Bacillota</taxon>
        <taxon>Bacilli</taxon>
        <taxon>Bacillales</taxon>
        <taxon>Anoxybacillaceae</taxon>
        <taxon>Anoxybacteroides</taxon>
    </lineage>
</organism>
<dbReference type="RefSeq" id="WP_183185116.1">
    <property type="nucleotide sequence ID" value="NZ_BMNP01000018.1"/>
</dbReference>
<sequence>MRLAKTKTFISIVLLLQTFLLTACSTFNTAFMDFKEYEGRPLKIGVIGKPPEVREKNVEFVSIKFSDLENEKFNSYDAVFIMKEHLSEAAASKYAKVYRNSKIPFFFIQSEKSYLPFVDESLTYEGALKTGSKSYATGYLNTKDGPKYWEYRLYNDIKNEKTIQEVFSRIFMTIEENTKK</sequence>
<keyword evidence="1" id="KW-0732">Signal</keyword>
<comment type="caution">
    <text evidence="2">The sequence shown here is derived from an EMBL/GenBank/DDBJ whole genome shotgun (WGS) entry which is preliminary data.</text>
</comment>
<keyword evidence="3" id="KW-1185">Reference proteome</keyword>
<feature type="chain" id="PRO_5038447983" description="Lipoprotein" evidence="1">
    <location>
        <begin position="24"/>
        <end position="180"/>
    </location>
</feature>
<evidence type="ECO:0000256" key="1">
    <source>
        <dbReference type="SAM" id="SignalP"/>
    </source>
</evidence>